<dbReference type="InterPro" id="IPR045920">
    <property type="entry name" value="DUF6339"/>
</dbReference>
<dbReference type="EMBL" id="BJXA01000006">
    <property type="protein sequence ID" value="GEM37011.1"/>
    <property type="molecule type" value="Genomic_DNA"/>
</dbReference>
<name>A0A511M906_9NOCA</name>
<evidence type="ECO:0000313" key="2">
    <source>
        <dbReference type="Proteomes" id="UP000321424"/>
    </source>
</evidence>
<dbReference type="RefSeq" id="WP_147129212.1">
    <property type="nucleotide sequence ID" value="NZ_BJXA01000006.1"/>
</dbReference>
<accession>A0A511M906</accession>
<dbReference type="OrthoDB" id="9813719at2"/>
<reference evidence="1 2" key="1">
    <citation type="submission" date="2019-07" db="EMBL/GenBank/DDBJ databases">
        <title>Whole genome shotgun sequence of Nocardia ninae NBRC 108245.</title>
        <authorList>
            <person name="Hosoyama A."/>
            <person name="Uohara A."/>
            <person name="Ohji S."/>
            <person name="Ichikawa N."/>
        </authorList>
    </citation>
    <scope>NUCLEOTIDE SEQUENCE [LARGE SCALE GENOMIC DNA]</scope>
    <source>
        <strain evidence="1 2">NBRC 108245</strain>
    </source>
</reference>
<protein>
    <submittedName>
        <fullName evidence="1">Uncharacterized protein</fullName>
    </submittedName>
</protein>
<sequence>MSFLYPRLLRVPARELAKQYRELSAAELAGSWTTSDESAVYVATGGDRVPAAKLADLRELVVDLAHSSGFPNEPSAQQKSSFDLALAVLLHSEMGIDPAEAAAGDIWAFLALIVLPDVAHWRYPNPPGDRVRGTDLTRHVFGRLWWRAYLIYAPEDEEPYAALTVLGEAAFDQIYARRTALGGSPHLVKSILRVWNSLDFQDFSRGVTGVSERAVLQDFLKRLLRLAPFVIFEAVEEQALVTELRAVAEEALSAMLVNAGMPEEEAVVRVAHVLTDAGSAPQISPLPDSVRTMRRRRDSSVSRSMFSLDPVASTEHAAAAEPQPIWQQVVPEVEPLQSYKAYEGQSFGDPRELGLRALADAVTEVVSVEGPVRAERVYRLITRLNGGRLRDNARTALVEATKYAKRENMIDAENHLGRNGFAGATLRLPDHPICVLRERGPRELDEIPEREIAAAVRMLQEAEPDVELDDVIKRVSLLFGYERCTRNVFEAIAESAARYPT</sequence>
<proteinExistence type="predicted"/>
<dbReference type="Proteomes" id="UP000321424">
    <property type="component" value="Unassembled WGS sequence"/>
</dbReference>
<organism evidence="1 2">
    <name type="scientific">Nocardia ninae NBRC 108245</name>
    <dbReference type="NCBI Taxonomy" id="1210091"/>
    <lineage>
        <taxon>Bacteria</taxon>
        <taxon>Bacillati</taxon>
        <taxon>Actinomycetota</taxon>
        <taxon>Actinomycetes</taxon>
        <taxon>Mycobacteriales</taxon>
        <taxon>Nocardiaceae</taxon>
        <taxon>Nocardia</taxon>
    </lineage>
</organism>
<comment type="caution">
    <text evidence="1">The sequence shown here is derived from an EMBL/GenBank/DDBJ whole genome shotgun (WGS) entry which is preliminary data.</text>
</comment>
<dbReference type="Pfam" id="PF19866">
    <property type="entry name" value="DUF6339"/>
    <property type="match status" value="1"/>
</dbReference>
<evidence type="ECO:0000313" key="1">
    <source>
        <dbReference type="EMBL" id="GEM37011.1"/>
    </source>
</evidence>
<dbReference type="AlphaFoldDB" id="A0A511M906"/>
<keyword evidence="2" id="KW-1185">Reference proteome</keyword>
<gene>
    <name evidence="1" type="ORF">NN4_15300</name>
</gene>